<name>A0A8C4SRV0_ERPCA</name>
<gene>
    <name evidence="2" type="primary">NSL1</name>
</gene>
<dbReference type="GO" id="GO:0000070">
    <property type="term" value="P:mitotic sister chromatid segregation"/>
    <property type="evidence" value="ECO:0007669"/>
    <property type="project" value="InterPro"/>
</dbReference>
<reference evidence="2" key="2">
    <citation type="submission" date="2025-08" db="UniProtKB">
        <authorList>
            <consortium name="Ensembl"/>
        </authorList>
    </citation>
    <scope>IDENTIFICATION</scope>
</reference>
<reference evidence="2" key="1">
    <citation type="submission" date="2021-06" db="EMBL/GenBank/DDBJ databases">
        <authorList>
            <consortium name="Wellcome Sanger Institute Data Sharing"/>
        </authorList>
    </citation>
    <scope>NUCLEOTIDE SEQUENCE [LARGE SCALE GENOMIC DNA]</scope>
</reference>
<evidence type="ECO:0000256" key="1">
    <source>
        <dbReference type="SAM" id="MobiDB-lite"/>
    </source>
</evidence>
<proteinExistence type="predicted"/>
<accession>A0A8C4SRV0</accession>
<dbReference type="GeneTree" id="ENSGT00390000001374"/>
<protein>
    <submittedName>
        <fullName evidence="2">NSL1 component of MIS12 kinetochore complex</fullName>
    </submittedName>
</protein>
<feature type="region of interest" description="Disordered" evidence="1">
    <location>
        <begin position="202"/>
        <end position="244"/>
    </location>
</feature>
<dbReference type="InterPro" id="IPR013950">
    <property type="entry name" value="Mis14/Nsl1"/>
</dbReference>
<reference evidence="2" key="3">
    <citation type="submission" date="2025-09" db="UniProtKB">
        <authorList>
            <consortium name="Ensembl"/>
        </authorList>
    </citation>
    <scope>IDENTIFICATION</scope>
</reference>
<dbReference type="Pfam" id="PF08641">
    <property type="entry name" value="Mis14"/>
    <property type="match status" value="1"/>
</dbReference>
<evidence type="ECO:0000313" key="3">
    <source>
        <dbReference type="Proteomes" id="UP000694620"/>
    </source>
</evidence>
<keyword evidence="3" id="KW-1185">Reference proteome</keyword>
<dbReference type="GO" id="GO:0000444">
    <property type="term" value="C:MIS12/MIND type complex"/>
    <property type="evidence" value="ECO:0007669"/>
    <property type="project" value="TreeGrafter"/>
</dbReference>
<dbReference type="Ensembl" id="ENSECRT00000022227.1">
    <property type="protein sequence ID" value="ENSECRP00000021760.1"/>
    <property type="gene ID" value="ENSECRG00000014702.1"/>
</dbReference>
<dbReference type="AlphaFoldDB" id="A0A8C4SRV0"/>
<dbReference type="PANTHER" id="PTHR31749">
    <property type="entry name" value="KINETOCHORE-ASSOCIATED PROTEIN NSL1 HOMOLOG"/>
    <property type="match status" value="1"/>
</dbReference>
<evidence type="ECO:0000313" key="2">
    <source>
        <dbReference type="Ensembl" id="ENSECRP00000021760.1"/>
    </source>
</evidence>
<dbReference type="PANTHER" id="PTHR31749:SF3">
    <property type="entry name" value="KINETOCHORE-ASSOCIATED PROTEIN NSL1 HOMOLOG"/>
    <property type="match status" value="1"/>
</dbReference>
<feature type="compositionally biased region" description="Basic and acidic residues" evidence="1">
    <location>
        <begin position="226"/>
        <end position="244"/>
    </location>
</feature>
<organism evidence="2 3">
    <name type="scientific">Erpetoichthys calabaricus</name>
    <name type="common">Rope fish</name>
    <name type="synonym">Calamoichthys calabaricus</name>
    <dbReference type="NCBI Taxonomy" id="27687"/>
    <lineage>
        <taxon>Eukaryota</taxon>
        <taxon>Metazoa</taxon>
        <taxon>Chordata</taxon>
        <taxon>Craniata</taxon>
        <taxon>Vertebrata</taxon>
        <taxon>Euteleostomi</taxon>
        <taxon>Actinopterygii</taxon>
        <taxon>Polypteriformes</taxon>
        <taxon>Polypteridae</taxon>
        <taxon>Erpetoichthys</taxon>
    </lineage>
</organism>
<dbReference type="Proteomes" id="UP000694620">
    <property type="component" value="Chromosome 15"/>
</dbReference>
<sequence length="244" mass="27417">MALNSKAEICLPEKTSRSENAPVCSVRCYSKSSVRVLLREVGEAMYGVLDGQERLSAEKRKAAIKQFVSDFETAVQDNITINDKPWQDVSDETDLQNAVFLDDLVDECVFDTAIKRKYFPQKILRCFIKTLKSERELMTIHPPVKSETVAIDPEHGAHMEKLLTAMPCLAKWSNETEKSMERLLQKVVGVSEVMCLDPLVKNSELQTSDDPEPAKKTTSLLPSRGKSGEEKSYPLKSKEDIDSC</sequence>
<dbReference type="OrthoDB" id="5973266at2759"/>